<evidence type="ECO:0000313" key="2">
    <source>
        <dbReference type="Proteomes" id="UP000615446"/>
    </source>
</evidence>
<proteinExistence type="predicted"/>
<dbReference type="Proteomes" id="UP000615446">
    <property type="component" value="Unassembled WGS sequence"/>
</dbReference>
<dbReference type="EMBL" id="BLAL01000261">
    <property type="protein sequence ID" value="GES97809.1"/>
    <property type="molecule type" value="Genomic_DNA"/>
</dbReference>
<gene>
    <name evidence="1" type="ORF">RCL2_002438200</name>
</gene>
<sequence>MNSSRGTYSRLSRTIRAISNREQELLDRIACWRNRLTGLPCPKRTRVQMDRKHRIEGLKEYIREMEKPLALENNEMLQVYCTNETPSKPINEWTFPKIELIESENGRRNLDYGIESRRKRKAEERGFDKVWGL</sequence>
<protein>
    <submittedName>
        <fullName evidence="1">Uncharacterized protein</fullName>
    </submittedName>
</protein>
<accession>A0A8H3M2R9</accession>
<name>A0A8H3M2R9_9GLOM</name>
<dbReference type="AlphaFoldDB" id="A0A8H3M2R9"/>
<reference evidence="1" key="1">
    <citation type="submission" date="2019-10" db="EMBL/GenBank/DDBJ databases">
        <title>Conservation and host-specific expression of non-tandemly repeated heterogenous ribosome RNA gene in arbuscular mycorrhizal fungi.</title>
        <authorList>
            <person name="Maeda T."/>
            <person name="Kobayashi Y."/>
            <person name="Nakagawa T."/>
            <person name="Ezawa T."/>
            <person name="Yamaguchi K."/>
            <person name="Bino T."/>
            <person name="Nishimoto Y."/>
            <person name="Shigenobu S."/>
            <person name="Kawaguchi M."/>
        </authorList>
    </citation>
    <scope>NUCLEOTIDE SEQUENCE</scope>
    <source>
        <strain evidence="1">HR1</strain>
    </source>
</reference>
<comment type="caution">
    <text evidence="1">The sequence shown here is derived from an EMBL/GenBank/DDBJ whole genome shotgun (WGS) entry which is preliminary data.</text>
</comment>
<evidence type="ECO:0000313" key="1">
    <source>
        <dbReference type="EMBL" id="GES97809.1"/>
    </source>
</evidence>
<organism evidence="1 2">
    <name type="scientific">Rhizophagus clarus</name>
    <dbReference type="NCBI Taxonomy" id="94130"/>
    <lineage>
        <taxon>Eukaryota</taxon>
        <taxon>Fungi</taxon>
        <taxon>Fungi incertae sedis</taxon>
        <taxon>Mucoromycota</taxon>
        <taxon>Glomeromycotina</taxon>
        <taxon>Glomeromycetes</taxon>
        <taxon>Glomerales</taxon>
        <taxon>Glomeraceae</taxon>
        <taxon>Rhizophagus</taxon>
    </lineage>
</organism>